<dbReference type="KEGG" id="rpm:RSPPHO_00686"/>
<proteinExistence type="predicted"/>
<dbReference type="PATRIC" id="fig|1150469.3.peg.790"/>
<gene>
    <name evidence="1" type="ORF">RSPPHO_00686</name>
</gene>
<dbReference type="AlphaFoldDB" id="H6SQJ7"/>
<protein>
    <submittedName>
        <fullName evidence="1">Uncharacterized protein</fullName>
    </submittedName>
</protein>
<dbReference type="EMBL" id="HE663493">
    <property type="protein sequence ID" value="CCG07312.1"/>
    <property type="molecule type" value="Genomic_DNA"/>
</dbReference>
<dbReference type="STRING" id="1150469.RSPPHO_00686"/>
<evidence type="ECO:0000313" key="1">
    <source>
        <dbReference type="EMBL" id="CCG07312.1"/>
    </source>
</evidence>
<evidence type="ECO:0000313" key="2">
    <source>
        <dbReference type="Proteomes" id="UP000033220"/>
    </source>
</evidence>
<reference evidence="1 2" key="1">
    <citation type="submission" date="2012-02" db="EMBL/GenBank/DDBJ databases">
        <title>Shotgun genome sequence of Phaeospirillum photometricum DSM 122.</title>
        <authorList>
            <person name="Duquesne K."/>
            <person name="Sturgis J."/>
        </authorList>
    </citation>
    <scope>NUCLEOTIDE SEQUENCE [LARGE SCALE GENOMIC DNA]</scope>
    <source>
        <strain evidence="2">DSM122</strain>
    </source>
</reference>
<organism evidence="1 2">
    <name type="scientific">Pararhodospirillum photometricum DSM 122</name>
    <dbReference type="NCBI Taxonomy" id="1150469"/>
    <lineage>
        <taxon>Bacteria</taxon>
        <taxon>Pseudomonadati</taxon>
        <taxon>Pseudomonadota</taxon>
        <taxon>Alphaproteobacteria</taxon>
        <taxon>Rhodospirillales</taxon>
        <taxon>Rhodospirillaceae</taxon>
        <taxon>Pararhodospirillum</taxon>
    </lineage>
</organism>
<dbReference type="HOGENOM" id="CLU_1990957_0_0_5"/>
<name>H6SQJ7_PARPM</name>
<accession>H6SQJ7</accession>
<keyword evidence="2" id="KW-1185">Reference proteome</keyword>
<sequence>MGTVHFEPAYLVRGNSGPFSLGGDSGSLVTTLDQNGERHAIGLVFAGTVPDVSYILPLRPILERFGVSLRAPAGTVTIARHPTPRGDEIVVFLAPGTRLPLERMPSVFRGVPVRYETRRSAKALG</sequence>
<dbReference type="Proteomes" id="UP000033220">
    <property type="component" value="Chromosome DSM 122"/>
</dbReference>